<dbReference type="InterPro" id="IPR010657">
    <property type="entry name" value="ImpA_N"/>
</dbReference>
<evidence type="ECO:0000256" key="1">
    <source>
        <dbReference type="SAM" id="MobiDB-lite"/>
    </source>
</evidence>
<comment type="caution">
    <text evidence="3">The sequence shown here is derived from an EMBL/GenBank/DDBJ whole genome shotgun (WGS) entry which is preliminary data.</text>
</comment>
<name>A0A365QML8_9BURK</name>
<dbReference type="AlphaFoldDB" id="A0A365QML8"/>
<dbReference type="EMBL" id="QMFZ01000031">
    <property type="protein sequence ID" value="RBB35027.1"/>
    <property type="molecule type" value="Genomic_DNA"/>
</dbReference>
<dbReference type="PANTHER" id="PTHR37951">
    <property type="entry name" value="CYTOPLASMIC PROTEIN-RELATED"/>
    <property type="match status" value="1"/>
</dbReference>
<gene>
    <name evidence="3" type="primary">tssA</name>
    <name evidence="3" type="ORF">DPV79_29455</name>
</gene>
<keyword evidence="4" id="KW-1185">Reference proteome</keyword>
<dbReference type="PANTHER" id="PTHR37951:SF1">
    <property type="entry name" value="TYPE VI SECRETION SYSTEM COMPONENT TSSA1"/>
    <property type="match status" value="1"/>
</dbReference>
<dbReference type="InterPro" id="IPR017740">
    <property type="entry name" value="TssA-like"/>
</dbReference>
<evidence type="ECO:0000259" key="2">
    <source>
        <dbReference type="Pfam" id="PF06812"/>
    </source>
</evidence>
<proteinExistence type="predicted"/>
<organism evidence="3 4">
    <name type="scientific">Burkholderia reimsis</name>
    <dbReference type="NCBI Taxonomy" id="2234132"/>
    <lineage>
        <taxon>Bacteria</taxon>
        <taxon>Pseudomonadati</taxon>
        <taxon>Pseudomonadota</taxon>
        <taxon>Betaproteobacteria</taxon>
        <taxon>Burkholderiales</taxon>
        <taxon>Burkholderiaceae</taxon>
        <taxon>Burkholderia</taxon>
    </lineage>
</organism>
<evidence type="ECO:0000313" key="3">
    <source>
        <dbReference type="EMBL" id="RBB35027.1"/>
    </source>
</evidence>
<feature type="domain" description="ImpA N-terminal" evidence="2">
    <location>
        <begin position="36"/>
        <end position="157"/>
    </location>
</feature>
<accession>A0A365QML8</accession>
<dbReference type="Proteomes" id="UP000252458">
    <property type="component" value="Unassembled WGS sequence"/>
</dbReference>
<dbReference type="Pfam" id="PF06812">
    <property type="entry name" value="ImpA_N"/>
    <property type="match status" value="1"/>
</dbReference>
<evidence type="ECO:0000313" key="4">
    <source>
        <dbReference type="Proteomes" id="UP000252458"/>
    </source>
</evidence>
<dbReference type="NCBIfam" id="TIGR03363">
    <property type="entry name" value="VI_chp_8"/>
    <property type="match status" value="1"/>
</dbReference>
<dbReference type="RefSeq" id="WP_113047126.1">
    <property type="nucleotide sequence ID" value="NZ_QMFZ01000031.1"/>
</dbReference>
<reference evidence="3 4" key="1">
    <citation type="submission" date="2018-06" db="EMBL/GenBank/DDBJ databases">
        <title>Draft genome sequence of Burkholderia reimsis strain BE51 isolated from a French agricultural soil.</title>
        <authorList>
            <person name="Esmaeel Q."/>
        </authorList>
    </citation>
    <scope>NUCLEOTIDE SEQUENCE [LARGE SCALE GENOMIC DNA]</scope>
    <source>
        <strain evidence="3 4">BE51</strain>
    </source>
</reference>
<feature type="region of interest" description="Disordered" evidence="1">
    <location>
        <begin position="260"/>
        <end position="297"/>
    </location>
</feature>
<sequence>MHSNDVSQAALAAAAFSAVPPGIPATPRAGLIGPLLADVAPDAPCGANLEYDAEFLQLQERATPRAEQQYGDTVIPAEAPDWRTVERLALALSARTKDLRVIACLVRSWTEQHGIPGYADALALVANLLEHRWDTLHPRLDADGEPDPTPRMNALADVAGAHDCARAARRQPLFEGGPSVRDAERLLDGRDDIGSPATGSRESLLAALSAASGDGTTPLDAARAALHALDAIRVCVTDKLGREWAPDEGDAERALRRITREVPLPEPQPVSPDTQQAVPGDASQAVSAPAASTPMPNAHAWREAAITSRDDVRIGLDKMCRYFEQHEPSHPAPLLLRRAQRLLALDFYEIIRDLAPESLAKLDLLSGERSESNE</sequence>
<protein>
    <submittedName>
        <fullName evidence="3">Type VI secretion system protein TssA</fullName>
    </submittedName>
</protein>